<dbReference type="AlphaFoldDB" id="A0A1Y2GD91"/>
<dbReference type="SMART" id="SM01328">
    <property type="entry name" value="zf-3CxxC"/>
    <property type="match status" value="1"/>
</dbReference>
<reference evidence="6 7" key="1">
    <citation type="submission" date="2016-07" db="EMBL/GenBank/DDBJ databases">
        <title>Pervasive Adenine N6-methylation of Active Genes in Fungi.</title>
        <authorList>
            <consortium name="DOE Joint Genome Institute"/>
            <person name="Mondo S.J."/>
            <person name="Dannebaum R.O."/>
            <person name="Kuo R.C."/>
            <person name="Labutti K."/>
            <person name="Haridas S."/>
            <person name="Kuo A."/>
            <person name="Salamov A."/>
            <person name="Ahrendt S.R."/>
            <person name="Lipzen A."/>
            <person name="Sullivan W."/>
            <person name="Andreopoulos W.B."/>
            <person name="Clum A."/>
            <person name="Lindquist E."/>
            <person name="Daum C."/>
            <person name="Ramamoorthy G.K."/>
            <person name="Gryganskyi A."/>
            <person name="Culley D."/>
            <person name="Magnuson J.K."/>
            <person name="James T.Y."/>
            <person name="O'Malley M.A."/>
            <person name="Stajich J.E."/>
            <person name="Spatafora J.W."/>
            <person name="Visel A."/>
            <person name="Grigoriev I.V."/>
        </authorList>
    </citation>
    <scope>NUCLEOTIDE SEQUENCE [LARGE SCALE GENOMIC DNA]</scope>
    <source>
        <strain evidence="6 7">NRRL 3116</strain>
    </source>
</reference>
<feature type="compositionally biased region" description="Low complexity" evidence="4">
    <location>
        <begin position="114"/>
        <end position="127"/>
    </location>
</feature>
<accession>A0A1Y2GD91</accession>
<feature type="region of interest" description="Disordered" evidence="4">
    <location>
        <begin position="86"/>
        <end position="259"/>
    </location>
</feature>
<feature type="compositionally biased region" description="Polar residues" evidence="4">
    <location>
        <begin position="181"/>
        <end position="259"/>
    </location>
</feature>
<keyword evidence="2" id="KW-0863">Zinc-finger</keyword>
<evidence type="ECO:0000313" key="7">
    <source>
        <dbReference type="Proteomes" id="UP000193648"/>
    </source>
</evidence>
<feature type="region of interest" description="Disordered" evidence="4">
    <location>
        <begin position="386"/>
        <end position="405"/>
    </location>
</feature>
<evidence type="ECO:0000313" key="6">
    <source>
        <dbReference type="EMBL" id="ORZ07549.1"/>
    </source>
</evidence>
<dbReference type="Proteomes" id="UP000193648">
    <property type="component" value="Unassembled WGS sequence"/>
</dbReference>
<name>A0A1Y2GD91_9FUNG</name>
<sequence length="436" mass="50126">MNPTNLPEQASRSIIGSFYSKVWRVNRHDLNHLSVKKYPTWARRVIHAERSRRKNNETDEPTAAEKKIVLDFGEGISVQLFQPSGNQQEPANIQQPQPSEKQQEPVDIQQPQPSENQQGSVNNQQSQPSEKPEGPVNDRQPLTSEKQQGAVNNQQTQPRKKKRGSVKKQQSQPSGKQQGPDNNQQSQPNEKQQGSVKNQRPQPSGKQQGSVNNQQSQPSEKQKGSINNRQPQLGKQQGSVNKQQSQPSDNQQEPVNDQQLSIEREKEEFDGKYLHTHVANEASYYIAYDETLCRDDIRILCKKKDIKNIPVWGHFVCKTKKCKGREWKSSVIATNLRFSKLGKSYKATLHAQQCSRCGNYAEPIVEVENYVERVISRLDRWMGVKRHTGDKEERKKSKRPHDMSRCHGCKVRECPYNGEEEEDERPEIFFRFLNSK</sequence>
<protein>
    <submittedName>
        <fullName evidence="6">Zinc-binding domain-domain-containing protein</fullName>
    </submittedName>
</protein>
<gene>
    <name evidence="6" type="ORF">BCR41DRAFT_160254</name>
</gene>
<evidence type="ECO:0000256" key="1">
    <source>
        <dbReference type="ARBA" id="ARBA00022723"/>
    </source>
</evidence>
<evidence type="ECO:0000256" key="3">
    <source>
        <dbReference type="ARBA" id="ARBA00022833"/>
    </source>
</evidence>
<dbReference type="Pfam" id="PF13695">
    <property type="entry name" value="Zn_ribbon_3CxxC"/>
    <property type="match status" value="1"/>
</dbReference>
<feature type="domain" description="3CxxC-type" evidence="5">
    <location>
        <begin position="310"/>
        <end position="412"/>
    </location>
</feature>
<dbReference type="OrthoDB" id="8121437at2759"/>
<dbReference type="EMBL" id="MCFF01000041">
    <property type="protein sequence ID" value="ORZ07549.1"/>
    <property type="molecule type" value="Genomic_DNA"/>
</dbReference>
<proteinExistence type="predicted"/>
<evidence type="ECO:0000256" key="2">
    <source>
        <dbReference type="ARBA" id="ARBA00022771"/>
    </source>
</evidence>
<dbReference type="InParanoid" id="A0A1Y2GD91"/>
<evidence type="ECO:0000256" key="4">
    <source>
        <dbReference type="SAM" id="MobiDB-lite"/>
    </source>
</evidence>
<organism evidence="6 7">
    <name type="scientific">Lobosporangium transversale</name>
    <dbReference type="NCBI Taxonomy" id="64571"/>
    <lineage>
        <taxon>Eukaryota</taxon>
        <taxon>Fungi</taxon>
        <taxon>Fungi incertae sedis</taxon>
        <taxon>Mucoromycota</taxon>
        <taxon>Mortierellomycotina</taxon>
        <taxon>Mortierellomycetes</taxon>
        <taxon>Mortierellales</taxon>
        <taxon>Mortierellaceae</taxon>
        <taxon>Lobosporangium</taxon>
    </lineage>
</organism>
<keyword evidence="1" id="KW-0479">Metal-binding</keyword>
<dbReference type="GeneID" id="33561496"/>
<keyword evidence="3" id="KW-0862">Zinc</keyword>
<feature type="compositionally biased region" description="Low complexity" evidence="4">
    <location>
        <begin position="167"/>
        <end position="180"/>
    </location>
</feature>
<comment type="caution">
    <text evidence="6">The sequence shown here is derived from an EMBL/GenBank/DDBJ whole genome shotgun (WGS) entry which is preliminary data.</text>
</comment>
<keyword evidence="7" id="KW-1185">Reference proteome</keyword>
<dbReference type="GO" id="GO:0008270">
    <property type="term" value="F:zinc ion binding"/>
    <property type="evidence" value="ECO:0007669"/>
    <property type="project" value="UniProtKB-KW"/>
</dbReference>
<evidence type="ECO:0000259" key="5">
    <source>
        <dbReference type="SMART" id="SM01328"/>
    </source>
</evidence>
<dbReference type="RefSeq" id="XP_021878056.1">
    <property type="nucleotide sequence ID" value="XM_022019651.1"/>
</dbReference>
<dbReference type="InterPro" id="IPR027377">
    <property type="entry name" value="ZAR1/RTP1-5-like_Znf-3CxxC"/>
</dbReference>
<feature type="compositionally biased region" description="Polar residues" evidence="4">
    <location>
        <begin position="140"/>
        <end position="157"/>
    </location>
</feature>